<name>A0A134AI80_9FIRM</name>
<accession>A0A134AI80</accession>
<dbReference type="SUPFAM" id="SSF64307">
    <property type="entry name" value="SirA-like"/>
    <property type="match status" value="1"/>
</dbReference>
<dbReference type="OrthoDB" id="9801500at2"/>
<evidence type="ECO:0000313" key="3">
    <source>
        <dbReference type="Proteomes" id="UP000070442"/>
    </source>
</evidence>
<reference evidence="3" key="1">
    <citation type="submission" date="2016-01" db="EMBL/GenBank/DDBJ databases">
        <authorList>
            <person name="Mitreva M."/>
            <person name="Pepin K.H."/>
            <person name="Mihindukulasuriya K.A."/>
            <person name="Fulton R."/>
            <person name="Fronick C."/>
            <person name="O'Laughlin M."/>
            <person name="Miner T."/>
            <person name="Herter B."/>
            <person name="Rosa B.A."/>
            <person name="Cordes M."/>
            <person name="Tomlinson C."/>
            <person name="Wollam A."/>
            <person name="Palsikar V.B."/>
            <person name="Mardis E.R."/>
            <person name="Wilson R.K."/>
        </authorList>
    </citation>
    <scope>NUCLEOTIDE SEQUENCE [LARGE SCALE GENOMIC DNA]</scope>
    <source>
        <strain evidence="3">DNF00729</strain>
    </source>
</reference>
<comment type="caution">
    <text evidence="2">The sequence shown here is derived from an EMBL/GenBank/DDBJ whole genome shotgun (WGS) entry which is preliminary data.</text>
</comment>
<dbReference type="NCBIfam" id="TIGR03527">
    <property type="entry name" value="selenium_YedF"/>
    <property type="match status" value="1"/>
</dbReference>
<gene>
    <name evidence="2" type="ORF">HMPREF1863_00526</name>
</gene>
<dbReference type="Gene3D" id="3.30.110.40">
    <property type="entry name" value="TusA-like domain"/>
    <property type="match status" value="1"/>
</dbReference>
<evidence type="ECO:0000313" key="2">
    <source>
        <dbReference type="EMBL" id="KXB67339.1"/>
    </source>
</evidence>
<feature type="domain" description="UPF0033" evidence="1">
    <location>
        <begin position="2"/>
        <end position="68"/>
    </location>
</feature>
<protein>
    <submittedName>
        <fullName evidence="2">Selenium metabolism protein YedF</fullName>
    </submittedName>
</protein>
<dbReference type="SUPFAM" id="SSF75169">
    <property type="entry name" value="DsrEFH-like"/>
    <property type="match status" value="1"/>
</dbReference>
<organism evidence="2 3">
    <name type="scientific">Aedoeadaptatus coxii</name>
    <dbReference type="NCBI Taxonomy" id="755172"/>
    <lineage>
        <taxon>Bacteria</taxon>
        <taxon>Bacillati</taxon>
        <taxon>Bacillota</taxon>
        <taxon>Tissierellia</taxon>
        <taxon>Tissierellales</taxon>
        <taxon>Peptoniphilaceae</taxon>
        <taxon>Aedoeadaptatus</taxon>
    </lineage>
</organism>
<proteinExistence type="predicted"/>
<dbReference type="InterPro" id="IPR019870">
    <property type="entry name" value="Se_metab_YedF"/>
</dbReference>
<dbReference type="InterPro" id="IPR027396">
    <property type="entry name" value="DsrEFH-like"/>
</dbReference>
<dbReference type="STRING" id="755172.HMPREF1863_00526"/>
<dbReference type="InterPro" id="IPR001455">
    <property type="entry name" value="TusA-like"/>
</dbReference>
<keyword evidence="3" id="KW-1185">Reference proteome</keyword>
<dbReference type="PATRIC" id="fig|755172.3.peg.501"/>
<dbReference type="Proteomes" id="UP000070442">
    <property type="component" value="Unassembled WGS sequence"/>
</dbReference>
<dbReference type="InterPro" id="IPR036868">
    <property type="entry name" value="TusA-like_sf"/>
</dbReference>
<dbReference type="CDD" id="cd03421">
    <property type="entry name" value="SirA_like_N"/>
    <property type="match status" value="1"/>
</dbReference>
<dbReference type="EMBL" id="LSDG01000019">
    <property type="protein sequence ID" value="KXB67339.1"/>
    <property type="molecule type" value="Genomic_DNA"/>
</dbReference>
<dbReference type="AlphaFoldDB" id="A0A134AI80"/>
<evidence type="ECO:0000259" key="1">
    <source>
        <dbReference type="Pfam" id="PF01206"/>
    </source>
</evidence>
<dbReference type="Pfam" id="PF01206">
    <property type="entry name" value="TusA"/>
    <property type="match status" value="1"/>
</dbReference>
<sequence length="196" mass="21653">MKIIDAMGLACPRPVILTKKAIREENLEEVTVKVDNKIATENLSKMAKQLGFSADVKTNSNTDYEVHLVKTGDGESVAVAEEGLCGEYVVAISSDKMGTGDETFSKNLLEGFIYALTEQDITPTYVIFYNTGVLLPSLNEKVIGDLKELEKKGTQVLSCGLCLNQYEVKEKLQVGDITNMYRIAELMIQYKVVKPC</sequence>
<dbReference type="RefSeq" id="WP_068367057.1">
    <property type="nucleotide sequence ID" value="NZ_CAIJCT010000016.1"/>
</dbReference>